<feature type="domain" description="Alkyl hydroperoxide reductase subunit C/ Thiol specific antioxidant" evidence="6">
    <location>
        <begin position="1"/>
        <end position="48"/>
    </location>
</feature>
<organism evidence="7">
    <name type="scientific">human gut metagenome</name>
    <dbReference type="NCBI Taxonomy" id="408170"/>
    <lineage>
        <taxon>unclassified sequences</taxon>
        <taxon>metagenomes</taxon>
        <taxon>organismal metagenomes</taxon>
    </lineage>
</organism>
<evidence type="ECO:0000256" key="3">
    <source>
        <dbReference type="ARBA" id="ARBA00023002"/>
    </source>
</evidence>
<keyword evidence="1" id="KW-0575">Peroxidase</keyword>
<name>K1UFG2_9ZZZZ</name>
<evidence type="ECO:0000256" key="5">
    <source>
        <dbReference type="ARBA" id="ARBA00023284"/>
    </source>
</evidence>
<sequence length="54" mass="6110">RLSDYTGKKVILYFYPKDNTAGCTKQACGFSERYPQFTEKGAVILGVVRILYLS</sequence>
<dbReference type="SUPFAM" id="SSF52833">
    <property type="entry name" value="Thioredoxin-like"/>
    <property type="match status" value="1"/>
</dbReference>
<reference evidence="7" key="1">
    <citation type="journal article" date="2013" name="Environ. Microbiol.">
        <title>Microbiota from the distal guts of lean and obese adolescents exhibit partial functional redundancy besides clear differences in community structure.</title>
        <authorList>
            <person name="Ferrer M."/>
            <person name="Ruiz A."/>
            <person name="Lanza F."/>
            <person name="Haange S.B."/>
            <person name="Oberbach A."/>
            <person name="Till H."/>
            <person name="Bargiela R."/>
            <person name="Campoy C."/>
            <person name="Segura M.T."/>
            <person name="Richter M."/>
            <person name="von Bergen M."/>
            <person name="Seifert J."/>
            <person name="Suarez A."/>
        </authorList>
    </citation>
    <scope>NUCLEOTIDE SEQUENCE</scope>
</reference>
<evidence type="ECO:0000256" key="1">
    <source>
        <dbReference type="ARBA" id="ARBA00022559"/>
    </source>
</evidence>
<gene>
    <name evidence="7" type="ORF">OBE_03987</name>
</gene>
<protein>
    <submittedName>
        <fullName evidence="7">Peroxiredoxin</fullName>
    </submittedName>
</protein>
<dbReference type="InterPro" id="IPR036249">
    <property type="entry name" value="Thioredoxin-like_sf"/>
</dbReference>
<accession>K1UFG2</accession>
<dbReference type="Pfam" id="PF00578">
    <property type="entry name" value="AhpC-TSA"/>
    <property type="match status" value="1"/>
</dbReference>
<dbReference type="GO" id="GO:0005737">
    <property type="term" value="C:cytoplasm"/>
    <property type="evidence" value="ECO:0007669"/>
    <property type="project" value="TreeGrafter"/>
</dbReference>
<dbReference type="GO" id="GO:0008379">
    <property type="term" value="F:thioredoxin peroxidase activity"/>
    <property type="evidence" value="ECO:0007669"/>
    <property type="project" value="TreeGrafter"/>
</dbReference>
<comment type="caution">
    <text evidence="7">The sequence shown here is derived from an EMBL/GenBank/DDBJ whole genome shotgun (WGS) entry which is preliminary data.</text>
</comment>
<keyword evidence="2" id="KW-0049">Antioxidant</keyword>
<keyword evidence="3" id="KW-0560">Oxidoreductase</keyword>
<dbReference type="AlphaFoldDB" id="K1UFG2"/>
<proteinExistence type="predicted"/>
<evidence type="ECO:0000256" key="4">
    <source>
        <dbReference type="ARBA" id="ARBA00023157"/>
    </source>
</evidence>
<dbReference type="GO" id="GO:0034599">
    <property type="term" value="P:cellular response to oxidative stress"/>
    <property type="evidence" value="ECO:0007669"/>
    <property type="project" value="TreeGrafter"/>
</dbReference>
<dbReference type="PANTHER" id="PTHR42801">
    <property type="entry name" value="THIOREDOXIN-DEPENDENT PEROXIDE REDUCTASE"/>
    <property type="match status" value="1"/>
</dbReference>
<evidence type="ECO:0000256" key="2">
    <source>
        <dbReference type="ARBA" id="ARBA00022862"/>
    </source>
</evidence>
<dbReference type="PANTHER" id="PTHR42801:SF4">
    <property type="entry name" value="AHPC_TSA FAMILY PROTEIN"/>
    <property type="match status" value="1"/>
</dbReference>
<keyword evidence="5" id="KW-0676">Redox-active center</keyword>
<evidence type="ECO:0000259" key="6">
    <source>
        <dbReference type="Pfam" id="PF00578"/>
    </source>
</evidence>
<dbReference type="EMBL" id="AJWZ01002699">
    <property type="protein sequence ID" value="EKC70251.1"/>
    <property type="molecule type" value="Genomic_DNA"/>
</dbReference>
<keyword evidence="4" id="KW-1015">Disulfide bond</keyword>
<evidence type="ECO:0000313" key="7">
    <source>
        <dbReference type="EMBL" id="EKC70251.1"/>
    </source>
</evidence>
<dbReference type="Gene3D" id="3.40.30.10">
    <property type="entry name" value="Glutaredoxin"/>
    <property type="match status" value="1"/>
</dbReference>
<dbReference type="GO" id="GO:0045454">
    <property type="term" value="P:cell redox homeostasis"/>
    <property type="evidence" value="ECO:0007669"/>
    <property type="project" value="TreeGrafter"/>
</dbReference>
<dbReference type="InterPro" id="IPR050924">
    <property type="entry name" value="Peroxiredoxin_BCP/PrxQ"/>
</dbReference>
<feature type="non-terminal residue" evidence="7">
    <location>
        <position position="1"/>
    </location>
</feature>
<dbReference type="InterPro" id="IPR000866">
    <property type="entry name" value="AhpC/TSA"/>
</dbReference>